<dbReference type="SUPFAM" id="SSF53254">
    <property type="entry name" value="Phosphoglycerate mutase-like"/>
    <property type="match status" value="1"/>
</dbReference>
<dbReference type="PANTHER" id="PTHR48100">
    <property type="entry name" value="BROAD-SPECIFICITY PHOSPHATASE YOR283W-RELATED"/>
    <property type="match status" value="1"/>
</dbReference>
<accession>A0ABS0GWA6</accession>
<dbReference type="Proteomes" id="UP000638560">
    <property type="component" value="Unassembled WGS sequence"/>
</dbReference>
<dbReference type="PANTHER" id="PTHR48100:SF1">
    <property type="entry name" value="HISTIDINE PHOSPHATASE FAMILY PROTEIN-RELATED"/>
    <property type="match status" value="1"/>
</dbReference>
<dbReference type="Pfam" id="PF00300">
    <property type="entry name" value="His_Phos_1"/>
    <property type="match status" value="1"/>
</dbReference>
<proteinExistence type="predicted"/>
<gene>
    <name evidence="1" type="ORF">I0C86_16205</name>
</gene>
<dbReference type="InterPro" id="IPR050275">
    <property type="entry name" value="PGM_Phosphatase"/>
</dbReference>
<dbReference type="CDD" id="cd07067">
    <property type="entry name" value="HP_PGM_like"/>
    <property type="match status" value="1"/>
</dbReference>
<sequence length="195" mass="21275">MQTEVVLVRHAISVPRTADGPDELTRPLALDGLRQALALAEPLVVPRPAAVWSSPYLRAIQTVAPTAHSHGLEVQTRWELREWDDGLAFTDDWIPHYEHSWADPSFARPGGESMDQLTGRAVAALRTLAGRYAGKRVLVGSHGTFVSRALCGFGAAVDRHFWQHMPMPAIYCLRFVAGAQQPEVTGPGLGGVPLR</sequence>
<dbReference type="InterPro" id="IPR013078">
    <property type="entry name" value="His_Pase_superF_clade-1"/>
</dbReference>
<dbReference type="SMART" id="SM00855">
    <property type="entry name" value="PGAM"/>
    <property type="match status" value="1"/>
</dbReference>
<organism evidence="1 2">
    <name type="scientific">Plantactinospora alkalitolerans</name>
    <dbReference type="NCBI Taxonomy" id="2789879"/>
    <lineage>
        <taxon>Bacteria</taxon>
        <taxon>Bacillati</taxon>
        <taxon>Actinomycetota</taxon>
        <taxon>Actinomycetes</taxon>
        <taxon>Micromonosporales</taxon>
        <taxon>Micromonosporaceae</taxon>
        <taxon>Plantactinospora</taxon>
    </lineage>
</organism>
<keyword evidence="2" id="KW-1185">Reference proteome</keyword>
<protein>
    <submittedName>
        <fullName evidence="1">Histidine phosphatase family protein</fullName>
    </submittedName>
</protein>
<dbReference type="EMBL" id="JADPUN010000160">
    <property type="protein sequence ID" value="MBF9130491.1"/>
    <property type="molecule type" value="Genomic_DNA"/>
</dbReference>
<evidence type="ECO:0000313" key="1">
    <source>
        <dbReference type="EMBL" id="MBF9130491.1"/>
    </source>
</evidence>
<comment type="caution">
    <text evidence="1">The sequence shown here is derived from an EMBL/GenBank/DDBJ whole genome shotgun (WGS) entry which is preliminary data.</text>
</comment>
<reference evidence="1 2" key="1">
    <citation type="submission" date="2020-11" db="EMBL/GenBank/DDBJ databases">
        <title>A novel isolate from a Black sea contaminated sediment with potential to produce alkanes: Plantactinospora alkalitolerans sp. nov.</title>
        <authorList>
            <person name="Carro L."/>
            <person name="Veyisoglu A."/>
            <person name="Guven K."/>
            <person name="Schumann P."/>
            <person name="Klenk H.-P."/>
            <person name="Sahin N."/>
        </authorList>
    </citation>
    <scope>NUCLEOTIDE SEQUENCE [LARGE SCALE GENOMIC DNA]</scope>
    <source>
        <strain evidence="1 2">S1510</strain>
    </source>
</reference>
<dbReference type="InterPro" id="IPR029033">
    <property type="entry name" value="His_PPase_superfam"/>
</dbReference>
<dbReference type="RefSeq" id="WP_196202063.1">
    <property type="nucleotide sequence ID" value="NZ_JADPUN010000160.1"/>
</dbReference>
<dbReference type="Gene3D" id="3.40.50.1240">
    <property type="entry name" value="Phosphoglycerate mutase-like"/>
    <property type="match status" value="1"/>
</dbReference>
<evidence type="ECO:0000313" key="2">
    <source>
        <dbReference type="Proteomes" id="UP000638560"/>
    </source>
</evidence>
<name>A0ABS0GWA6_9ACTN</name>